<feature type="domain" description="AB hydrolase-1" evidence="1">
    <location>
        <begin position="73"/>
        <end position="268"/>
    </location>
</feature>
<dbReference type="InterPro" id="IPR029058">
    <property type="entry name" value="AB_hydrolase_fold"/>
</dbReference>
<dbReference type="Gene3D" id="3.40.50.1820">
    <property type="entry name" value="alpha/beta hydrolase"/>
    <property type="match status" value="1"/>
</dbReference>
<dbReference type="PANTHER" id="PTHR43194:SF5">
    <property type="entry name" value="PIMELOYL-[ACYL-CARRIER PROTEIN] METHYL ESTER ESTERASE"/>
    <property type="match status" value="1"/>
</dbReference>
<accession>A0A9W7GL59</accession>
<dbReference type="Proteomes" id="UP001165065">
    <property type="component" value="Unassembled WGS sequence"/>
</dbReference>
<proteinExistence type="predicted"/>
<organism evidence="2 3">
    <name type="scientific">Triparma columacea</name>
    <dbReference type="NCBI Taxonomy" id="722753"/>
    <lineage>
        <taxon>Eukaryota</taxon>
        <taxon>Sar</taxon>
        <taxon>Stramenopiles</taxon>
        <taxon>Ochrophyta</taxon>
        <taxon>Bolidophyceae</taxon>
        <taxon>Parmales</taxon>
        <taxon>Triparmaceae</taxon>
        <taxon>Triparma</taxon>
    </lineage>
</organism>
<dbReference type="InterPro" id="IPR050228">
    <property type="entry name" value="Carboxylesterase_BioH"/>
</dbReference>
<dbReference type="SUPFAM" id="SSF53474">
    <property type="entry name" value="alpha/beta-Hydrolases"/>
    <property type="match status" value="1"/>
</dbReference>
<comment type="caution">
    <text evidence="2">The sequence shown here is derived from an EMBL/GenBank/DDBJ whole genome shotgun (WGS) entry which is preliminary data.</text>
</comment>
<dbReference type="PRINTS" id="PR00111">
    <property type="entry name" value="ABHYDROLASE"/>
</dbReference>
<protein>
    <recommendedName>
        <fullName evidence="1">AB hydrolase-1 domain-containing protein</fullName>
    </recommendedName>
</protein>
<evidence type="ECO:0000313" key="2">
    <source>
        <dbReference type="EMBL" id="GMI46924.1"/>
    </source>
</evidence>
<dbReference type="AlphaFoldDB" id="A0A9W7GL59"/>
<evidence type="ECO:0000259" key="1">
    <source>
        <dbReference type="Pfam" id="PF00561"/>
    </source>
</evidence>
<dbReference type="InterPro" id="IPR000073">
    <property type="entry name" value="AB_hydrolase_1"/>
</dbReference>
<keyword evidence="3" id="KW-1185">Reference proteome</keyword>
<sequence length="338" mass="36627">MTFDLNSFLLGLGCTLGLYVLHVTFRRLIFGVGPVFGQPRSHAPGKFANLSYGEVHYTIYGEGGRAELSGGRPLVVLVHGYCGSSMVWKVAGYLELLSGLGYDVLTFDNYGHGFSEGPDVTYSAELFSSQLSELLSSLSITGAFDLLGFSMGGSIVTLYAHRHPGRVKRLILQAPSIARDPIFPRILLRFLGCLPFISEIAARLVIPHFGEGANTDNDAVVRAGYRLAKVMAEGSWVVGGRHQEDLLRDIANYDREVLVLWGDKDKAVAFGGSKVVMGILGERGRLVVGKGADHMTFSELDTKVGEVFRRELGEFLGPAGVGVGEIKVDVKNVKKTKT</sequence>
<name>A0A9W7GL59_9STRA</name>
<dbReference type="EMBL" id="BRYA01000319">
    <property type="protein sequence ID" value="GMI46924.1"/>
    <property type="molecule type" value="Genomic_DNA"/>
</dbReference>
<dbReference type="PANTHER" id="PTHR43194">
    <property type="entry name" value="HYDROLASE ALPHA/BETA FOLD FAMILY"/>
    <property type="match status" value="1"/>
</dbReference>
<gene>
    <name evidence="2" type="ORF">TrCOL_g9061</name>
</gene>
<dbReference type="Pfam" id="PF00561">
    <property type="entry name" value="Abhydrolase_1"/>
    <property type="match status" value="1"/>
</dbReference>
<dbReference type="OrthoDB" id="6431331at2759"/>
<reference evidence="3" key="1">
    <citation type="journal article" date="2023" name="Commun. Biol.">
        <title>Genome analysis of Parmales, the sister group of diatoms, reveals the evolutionary specialization of diatoms from phago-mixotrophs to photoautotrophs.</title>
        <authorList>
            <person name="Ban H."/>
            <person name="Sato S."/>
            <person name="Yoshikawa S."/>
            <person name="Yamada K."/>
            <person name="Nakamura Y."/>
            <person name="Ichinomiya M."/>
            <person name="Sato N."/>
            <person name="Blanc-Mathieu R."/>
            <person name="Endo H."/>
            <person name="Kuwata A."/>
            <person name="Ogata H."/>
        </authorList>
    </citation>
    <scope>NUCLEOTIDE SEQUENCE [LARGE SCALE GENOMIC DNA]</scope>
</reference>
<evidence type="ECO:0000313" key="3">
    <source>
        <dbReference type="Proteomes" id="UP001165065"/>
    </source>
</evidence>